<dbReference type="Gene3D" id="3.30.590.10">
    <property type="entry name" value="Glutamine synthetase/guanido kinase, catalytic domain"/>
    <property type="match status" value="1"/>
</dbReference>
<dbReference type="AlphaFoldDB" id="A0A2N3G6W5"/>
<feature type="binding site" evidence="5">
    <location>
        <begin position="31"/>
        <end position="35"/>
    </location>
    <ligand>
        <name>ATP</name>
        <dbReference type="ChEBI" id="CHEBI:30616"/>
    </ligand>
</feature>
<dbReference type="SUPFAM" id="SSF55931">
    <property type="entry name" value="Glutamine synthetase/guanido kinase"/>
    <property type="match status" value="1"/>
</dbReference>
<evidence type="ECO:0000313" key="7">
    <source>
        <dbReference type="EMBL" id="PKQ28465.1"/>
    </source>
</evidence>
<organism evidence="7 8">
    <name type="scientific">Candidatus Anoxymicrobium japonicum</name>
    <dbReference type="NCBI Taxonomy" id="2013648"/>
    <lineage>
        <taxon>Bacteria</taxon>
        <taxon>Bacillati</taxon>
        <taxon>Actinomycetota</taxon>
        <taxon>Candidatus Geothermincolia</taxon>
        <taxon>Candidatus Geothermincolales</taxon>
        <taxon>Candidatus Anoxymicrobiaceae</taxon>
        <taxon>Candidatus Anoxymicrobium</taxon>
    </lineage>
</organism>
<proteinExistence type="inferred from homology"/>
<evidence type="ECO:0000256" key="2">
    <source>
        <dbReference type="ARBA" id="ARBA00022741"/>
    </source>
</evidence>
<keyword evidence="4 5" id="KW-0067">ATP-binding</keyword>
<dbReference type="PROSITE" id="PS51510">
    <property type="entry name" value="PHOSPHAGEN_KINASE_C"/>
    <property type="match status" value="1"/>
</dbReference>
<evidence type="ECO:0000256" key="5">
    <source>
        <dbReference type="PROSITE-ProRule" id="PRU00843"/>
    </source>
</evidence>
<dbReference type="InterPro" id="IPR014746">
    <property type="entry name" value="Gln_synth/guanido_kin_cat_dom"/>
</dbReference>
<dbReference type="PANTHER" id="PTHR11547">
    <property type="entry name" value="ARGININE OR CREATINE KINASE"/>
    <property type="match status" value="1"/>
</dbReference>
<feature type="binding site" evidence="5">
    <location>
        <begin position="180"/>
        <end position="184"/>
    </location>
    <ligand>
        <name>ATP</name>
        <dbReference type="ChEBI" id="CHEBI:30616"/>
    </ligand>
</feature>
<dbReference type="InterPro" id="IPR000749">
    <property type="entry name" value="ATP-guanido_PTrfase"/>
</dbReference>
<dbReference type="Proteomes" id="UP000233654">
    <property type="component" value="Unassembled WGS sequence"/>
</dbReference>
<dbReference type="InterPro" id="IPR022414">
    <property type="entry name" value="ATP-guanido_PTrfase_cat"/>
</dbReference>
<evidence type="ECO:0000256" key="1">
    <source>
        <dbReference type="ARBA" id="ARBA00022679"/>
    </source>
</evidence>
<evidence type="ECO:0000256" key="3">
    <source>
        <dbReference type="ARBA" id="ARBA00022777"/>
    </source>
</evidence>
<evidence type="ECO:0000256" key="4">
    <source>
        <dbReference type="ARBA" id="ARBA00022840"/>
    </source>
</evidence>
<evidence type="ECO:0000313" key="8">
    <source>
        <dbReference type="Proteomes" id="UP000233654"/>
    </source>
</evidence>
<name>A0A2N3G6W5_9ACTN</name>
<feature type="binding site" evidence="5">
    <location>
        <begin position="211"/>
        <end position="216"/>
    </location>
    <ligand>
        <name>ATP</name>
        <dbReference type="ChEBI" id="CHEBI:30616"/>
    </ligand>
</feature>
<feature type="binding site" evidence="5">
    <location>
        <position position="129"/>
    </location>
    <ligand>
        <name>ATP</name>
        <dbReference type="ChEBI" id="CHEBI:30616"/>
    </ligand>
</feature>
<accession>A0A2N3G6W5</accession>
<dbReference type="EMBL" id="PHEX01000015">
    <property type="protein sequence ID" value="PKQ28465.1"/>
    <property type="molecule type" value="Genomic_DNA"/>
</dbReference>
<comment type="similarity">
    <text evidence="5">Belongs to the ATP:guanido phosphotransferase family.</text>
</comment>
<keyword evidence="3 5" id="KW-0418">Kinase</keyword>
<comment type="caution">
    <text evidence="7">The sequence shown here is derived from an EMBL/GenBank/DDBJ whole genome shotgun (WGS) entry which is preliminary data.</text>
</comment>
<dbReference type="GO" id="GO:0005615">
    <property type="term" value="C:extracellular space"/>
    <property type="evidence" value="ECO:0007669"/>
    <property type="project" value="TreeGrafter"/>
</dbReference>
<evidence type="ECO:0000259" key="6">
    <source>
        <dbReference type="PROSITE" id="PS51510"/>
    </source>
</evidence>
<keyword evidence="1 5" id="KW-0808">Transferase</keyword>
<keyword evidence="2 5" id="KW-0547">Nucleotide-binding</keyword>
<dbReference type="GO" id="GO:0005524">
    <property type="term" value="F:ATP binding"/>
    <property type="evidence" value="ECO:0007669"/>
    <property type="project" value="UniProtKB-UniRule"/>
</dbReference>
<dbReference type="GO" id="GO:0046314">
    <property type="term" value="P:phosphocreatine biosynthetic process"/>
    <property type="evidence" value="ECO:0007669"/>
    <property type="project" value="InterPro"/>
</dbReference>
<dbReference type="GO" id="GO:0004111">
    <property type="term" value="F:creatine kinase activity"/>
    <property type="evidence" value="ECO:0007669"/>
    <property type="project" value="InterPro"/>
</dbReference>
<reference evidence="7 8" key="1">
    <citation type="journal article" date="2017" name="ISME J.">
        <title>Potential for microbial H2 and metal transformations associated with novel bacteria and archaea in deep terrestrial subsurface sediments.</title>
        <authorList>
            <person name="Hernsdorf A.W."/>
            <person name="Amano Y."/>
            <person name="Miyakawa K."/>
            <person name="Ise K."/>
            <person name="Suzuki Y."/>
            <person name="Anantharaman K."/>
            <person name="Probst A."/>
            <person name="Burstein D."/>
            <person name="Thomas B.C."/>
            <person name="Banfield J.F."/>
        </authorList>
    </citation>
    <scope>NUCLEOTIDE SEQUENCE [LARGE SCALE GENOMIC DNA]</scope>
    <source>
        <strain evidence="7">HGW-Actinobacteria-3</strain>
    </source>
</reference>
<dbReference type="Pfam" id="PF00217">
    <property type="entry name" value="ATP-gua_Ptrans"/>
    <property type="match status" value="1"/>
</dbReference>
<dbReference type="PANTHER" id="PTHR11547:SF38">
    <property type="entry name" value="ARGININE KINASE 1-RELATED"/>
    <property type="match status" value="1"/>
</dbReference>
<feature type="domain" description="Phosphagen kinase C-terminal" evidence="6">
    <location>
        <begin position="28"/>
        <end position="258"/>
    </location>
</feature>
<comment type="caution">
    <text evidence="5">Lacks conserved residue(s) required for the propagation of feature annotation.</text>
</comment>
<protein>
    <recommendedName>
        <fullName evidence="6">Phosphagen kinase C-terminal domain-containing protein</fullName>
    </recommendedName>
</protein>
<gene>
    <name evidence="7" type="ORF">CVT63_02675</name>
</gene>
<sequence>MWTKTVAQNKARKAGAQWLREQGPEYPFVLSCRARLIRNIDGLPFPVEAGEEDLMRARGMIFEAVSRRVAHDKDWEMRLAEELSRNQLEMMAEERLTDVSFSNRRQGRAVTLGPDDGRSVVVNEEDHARIQTVLPGAQFMKVYATADDIDNRIESEVKYCFDQRVGYLTSYPGNVGTGLEVSAILHLPALVITGEIGKTISALSQAGIYVRGMDGERAGVAGNLFQIANRQTLGRTEEFITTNMDMIARQVADNEKTARKMMIREDSLDLADRAHRALGVVERCRRVCYYEALELISLMKLGVDTGVLPVGDFNPLSVGMEIGSYHLLELLGAETVEVDIDRERAVQLRRILDL</sequence>